<feature type="region of interest" description="Disordered" evidence="3">
    <location>
        <begin position="118"/>
        <end position="137"/>
    </location>
</feature>
<proteinExistence type="predicted"/>
<dbReference type="PANTHER" id="PTHR46026:SF1">
    <property type="entry name" value="RHO-TYPE GUANINE NUCLEOTIDE EXCHANGE FACTOR, ISOFORM F"/>
    <property type="match status" value="1"/>
</dbReference>
<dbReference type="InterPro" id="IPR036028">
    <property type="entry name" value="SH3-like_dom_sf"/>
</dbReference>
<feature type="compositionally biased region" description="Basic and acidic residues" evidence="3">
    <location>
        <begin position="314"/>
        <end position="325"/>
    </location>
</feature>
<name>A0AAX4HBT4_9ASCO</name>
<accession>A0AAX4HBT4</accession>
<feature type="compositionally biased region" description="Basic and acidic residues" evidence="3">
    <location>
        <begin position="273"/>
        <end position="291"/>
    </location>
</feature>
<dbReference type="PROSITE" id="PS50002">
    <property type="entry name" value="SH3"/>
    <property type="match status" value="1"/>
</dbReference>
<organism evidence="5 6">
    <name type="scientific">Australozyma saopauloensis</name>
    <dbReference type="NCBI Taxonomy" id="291208"/>
    <lineage>
        <taxon>Eukaryota</taxon>
        <taxon>Fungi</taxon>
        <taxon>Dikarya</taxon>
        <taxon>Ascomycota</taxon>
        <taxon>Saccharomycotina</taxon>
        <taxon>Pichiomycetes</taxon>
        <taxon>Metschnikowiaceae</taxon>
        <taxon>Australozyma</taxon>
    </lineage>
</organism>
<feature type="compositionally biased region" description="Polar residues" evidence="3">
    <location>
        <begin position="420"/>
        <end position="433"/>
    </location>
</feature>
<keyword evidence="1 2" id="KW-0728">SH3 domain</keyword>
<feature type="compositionally biased region" description="Pro residues" evidence="3">
    <location>
        <begin position="561"/>
        <end position="648"/>
    </location>
</feature>
<protein>
    <recommendedName>
        <fullName evidence="4">SH3 domain-containing protein</fullName>
    </recommendedName>
</protein>
<reference evidence="5 6" key="1">
    <citation type="submission" date="2023-10" db="EMBL/GenBank/DDBJ databases">
        <title>Draft Genome Sequence of Candida saopaulonensis from a very Premature Infant with Sepsis.</title>
        <authorList>
            <person name="Ning Y."/>
            <person name="Dai R."/>
            <person name="Xiao M."/>
            <person name="Xu Y."/>
            <person name="Yan Q."/>
            <person name="Zhang L."/>
        </authorList>
    </citation>
    <scope>NUCLEOTIDE SEQUENCE [LARGE SCALE GENOMIC DNA]</scope>
    <source>
        <strain evidence="5 6">19XY460</strain>
    </source>
</reference>
<feature type="compositionally biased region" description="Pro residues" evidence="3">
    <location>
        <begin position="124"/>
        <end position="133"/>
    </location>
</feature>
<feature type="region of interest" description="Disordered" evidence="3">
    <location>
        <begin position="489"/>
        <end position="650"/>
    </location>
</feature>
<dbReference type="Proteomes" id="UP001338582">
    <property type="component" value="Chromosome 3"/>
</dbReference>
<dbReference type="EMBL" id="CP138896">
    <property type="protein sequence ID" value="WPK25245.1"/>
    <property type="molecule type" value="Genomic_DNA"/>
</dbReference>
<dbReference type="KEGG" id="asau:88173617"/>
<gene>
    <name evidence="5" type="ORF">PUMCH_002552</name>
</gene>
<dbReference type="Gene3D" id="2.30.30.40">
    <property type="entry name" value="SH3 Domains"/>
    <property type="match status" value="1"/>
</dbReference>
<sequence>MDPPFQVRSILAYNSEHEDDLSFAAGEIITVTEIETDDWYIGTLDGRLGMFPKTFVTIESPKPVEPVILPPASKIQSESAPVKEAESDAGADMPESQSAPLPTPAAVPAASLSPVTKDHTVVKPPVPSVPLPMPNTHRKEDPYAINKQFIGAGKSTYIPPVKPRDQSNVVHGFHDVAENSEIFREQTEHKEEEDAGPQVSVKERIALLRKKQQEEIEKAAARQKKKDEQKAAKAASLKNQNTASLLESVPPSLVSATSTGSVGDVESEAGLDMSKKDITTAEQSHATEKPRTLSTGGTVNEDTNMHFVPVTAPKDIDDGDAKSEPSETEEAEEATSATVDEAEHHKDDEGQEGAEEDAEGEEDGDEEDEEEAKRRRLVERMAKISGGRNMFGMMGMSTPFGAPQKESSKPKRSNLLKKIPSTQENPTSPTSAPSVPIVPPLAMPLPGMAQPLRQAQPETSHTVVNDDLCHQGESDDNLDFVHVEAAGEANEKLELQDTKLSSYPESVSSPRRSIDATRLEESVLEGEATGYEADEDVSDRGGLVTQDEELPPTSNRIPTHKLPPPPPPSDSLRAPPPIGVSMPPPPPPRSSVPPIPRTPAVPPVPPTSSVPPANSAPPVPSCIPPIPSEAPPVPASPPQTKYAPPPNPLVSLAQTEKSISSAAGLSMKTLSADGVVNDFEASYDTGLSYSEPPRQFNTTKAKTFSNHVSYAEPDAPPRRRSSVHDGLRRSFSLGRKSLTSSIRSDSDLIEKDLEDIKRELSDPANSSGWWIEDKLPELYSSKRIEVQFEVDTNDVQKRHHRNVIYKDFYILYSDLSQIVLELQFDQKRPRESVHLNGSRIVRAPPIQEEALKEQGHAVGSLVIKTAKGLIGSQNNESIVNIIFDLLDCEPSVLQPVGKKSFGVVIYKAGSHLVATYASIMPGDIVCMKNAKFASPKDLTVGETSLYSSVVVAYHPENNLIQVIEDDKDGSVSTGNYKLGELKSGQVRIFRVVDREYVGWD</sequence>
<evidence type="ECO:0000256" key="2">
    <source>
        <dbReference type="PROSITE-ProRule" id="PRU00192"/>
    </source>
</evidence>
<feature type="compositionally biased region" description="Acidic residues" evidence="3">
    <location>
        <begin position="349"/>
        <end position="370"/>
    </location>
</feature>
<feature type="compositionally biased region" description="Polar residues" evidence="3">
    <location>
        <begin position="498"/>
        <end position="511"/>
    </location>
</feature>
<dbReference type="PANTHER" id="PTHR46026">
    <property type="entry name" value="RHO-TYPE GUANINE NUCLEOTIDE EXCHANGE FACTOR, ISOFORM F"/>
    <property type="match status" value="1"/>
</dbReference>
<dbReference type="SMART" id="SM00326">
    <property type="entry name" value="SH3"/>
    <property type="match status" value="1"/>
</dbReference>
<evidence type="ECO:0000256" key="3">
    <source>
        <dbReference type="SAM" id="MobiDB-lite"/>
    </source>
</evidence>
<feature type="compositionally biased region" description="Basic and acidic residues" evidence="3">
    <location>
        <begin position="216"/>
        <end position="231"/>
    </location>
</feature>
<feature type="compositionally biased region" description="Polar residues" evidence="3">
    <location>
        <begin position="292"/>
        <end position="302"/>
    </location>
</feature>
<dbReference type="AlphaFoldDB" id="A0AAX4HBT4"/>
<evidence type="ECO:0000313" key="5">
    <source>
        <dbReference type="EMBL" id="WPK25245.1"/>
    </source>
</evidence>
<dbReference type="GeneID" id="88173617"/>
<dbReference type="InterPro" id="IPR057402">
    <property type="entry name" value="AIM3_BBC1_C"/>
</dbReference>
<keyword evidence="6" id="KW-1185">Reference proteome</keyword>
<feature type="domain" description="SH3" evidence="4">
    <location>
        <begin position="2"/>
        <end position="61"/>
    </location>
</feature>
<feature type="region of interest" description="Disordered" evidence="3">
    <location>
        <begin position="70"/>
        <end position="109"/>
    </location>
</feature>
<feature type="region of interest" description="Disordered" evidence="3">
    <location>
        <begin position="216"/>
        <end position="448"/>
    </location>
</feature>
<evidence type="ECO:0000259" key="4">
    <source>
        <dbReference type="PROSITE" id="PS50002"/>
    </source>
</evidence>
<evidence type="ECO:0000313" key="6">
    <source>
        <dbReference type="Proteomes" id="UP001338582"/>
    </source>
</evidence>
<dbReference type="InterPro" id="IPR001452">
    <property type="entry name" value="SH3_domain"/>
</dbReference>
<dbReference type="RefSeq" id="XP_062877628.1">
    <property type="nucleotide sequence ID" value="XM_063021558.1"/>
</dbReference>
<evidence type="ECO:0000256" key="1">
    <source>
        <dbReference type="ARBA" id="ARBA00022443"/>
    </source>
</evidence>
<feature type="compositionally biased region" description="Low complexity" evidence="3">
    <location>
        <begin position="244"/>
        <end position="255"/>
    </location>
</feature>
<dbReference type="Pfam" id="PF25459">
    <property type="entry name" value="AIM3_BBC1_C"/>
    <property type="match status" value="1"/>
</dbReference>
<feature type="compositionally biased region" description="Basic and acidic residues" evidence="3">
    <location>
        <begin position="512"/>
        <end position="521"/>
    </location>
</feature>
<dbReference type="SUPFAM" id="SSF50044">
    <property type="entry name" value="SH3-domain"/>
    <property type="match status" value="1"/>
</dbReference>
<dbReference type="Pfam" id="PF14604">
    <property type="entry name" value="SH3_9"/>
    <property type="match status" value="1"/>
</dbReference>